<feature type="non-terminal residue" evidence="1">
    <location>
        <position position="154"/>
    </location>
</feature>
<protein>
    <submittedName>
        <fullName evidence="1">Uncharacterized protein</fullName>
    </submittedName>
</protein>
<dbReference type="EMBL" id="DRNF01000405">
    <property type="protein sequence ID" value="HHJ81252.1"/>
    <property type="molecule type" value="Genomic_DNA"/>
</dbReference>
<sequence>MAQDALATDEVPAADVNEEYVFSVTSSKKTEEHPFYNLGSQLGFAVDGVFGKEIILSRGKTYIFDVNSNVKHDFYFSRKAKGWGTGTVTEGITGQFIYKGKIKFTPNDQVPGRIFYACRNHKYMGGLVHVINEGVTVALEGANLSNSIQAASAI</sequence>
<dbReference type="InterPro" id="IPR008972">
    <property type="entry name" value="Cupredoxin"/>
</dbReference>
<reference evidence="1" key="1">
    <citation type="journal article" date="2020" name="mSystems">
        <title>Genome- and Community-Level Interaction Insights into Carbon Utilization and Element Cycling Functions of Hydrothermarchaeota in Hydrothermal Sediment.</title>
        <authorList>
            <person name="Zhou Z."/>
            <person name="Liu Y."/>
            <person name="Xu W."/>
            <person name="Pan J."/>
            <person name="Luo Z.H."/>
            <person name="Li M."/>
        </authorList>
    </citation>
    <scope>NUCLEOTIDE SEQUENCE [LARGE SCALE GENOMIC DNA]</scope>
    <source>
        <strain evidence="1">HyVt-505</strain>
    </source>
</reference>
<dbReference type="SUPFAM" id="SSF49503">
    <property type="entry name" value="Cupredoxins"/>
    <property type="match status" value="1"/>
</dbReference>
<accession>A0A832JA44</accession>
<evidence type="ECO:0000313" key="1">
    <source>
        <dbReference type="EMBL" id="HHJ81252.1"/>
    </source>
</evidence>
<comment type="caution">
    <text evidence="1">The sequence shown here is derived from an EMBL/GenBank/DDBJ whole genome shotgun (WGS) entry which is preliminary data.</text>
</comment>
<organism evidence="1">
    <name type="scientific">Candidatus Tenderia electrophaga</name>
    <dbReference type="NCBI Taxonomy" id="1748243"/>
    <lineage>
        <taxon>Bacteria</taxon>
        <taxon>Pseudomonadati</taxon>
        <taxon>Pseudomonadota</taxon>
        <taxon>Gammaproteobacteria</taxon>
        <taxon>Candidatus Tenderiales</taxon>
        <taxon>Candidatus Tenderiaceae</taxon>
        <taxon>Candidatus Tenderia</taxon>
    </lineage>
</organism>
<dbReference type="Gene3D" id="2.60.40.420">
    <property type="entry name" value="Cupredoxins - blue copper proteins"/>
    <property type="match status" value="1"/>
</dbReference>
<name>A0A832JA44_9GAMM</name>
<dbReference type="Proteomes" id="UP000885832">
    <property type="component" value="Unassembled WGS sequence"/>
</dbReference>
<dbReference type="AlphaFoldDB" id="A0A832JA44"/>
<gene>
    <name evidence="1" type="ORF">ENJ65_06420</name>
</gene>
<proteinExistence type="predicted"/>